<feature type="binding site" evidence="17">
    <location>
        <position position="335"/>
    </location>
    <ligand>
        <name>GTP</name>
        <dbReference type="ChEBI" id="CHEBI:37565"/>
    </ligand>
</feature>
<feature type="binding site" evidence="17">
    <location>
        <position position="43"/>
    </location>
    <ligand>
        <name>Mg(2+)</name>
        <dbReference type="ChEBI" id="CHEBI:18420"/>
        <label>1</label>
    </ligand>
</feature>
<evidence type="ECO:0000256" key="17">
    <source>
        <dbReference type="HAMAP-Rule" id="MF_01283"/>
    </source>
</evidence>
<dbReference type="InterPro" id="IPR036144">
    <property type="entry name" value="RibA-like_sf"/>
</dbReference>
<dbReference type="RefSeq" id="WP_344348965.1">
    <property type="nucleotide sequence ID" value="NZ_BAAASM010000021.1"/>
</dbReference>
<keyword evidence="13 17" id="KW-0464">Manganese</keyword>
<dbReference type="GO" id="GO:0008686">
    <property type="term" value="F:3,4-dihydroxy-2-butanone-4-phosphate synthase activity"/>
    <property type="evidence" value="ECO:0007669"/>
    <property type="project" value="UniProtKB-EC"/>
</dbReference>
<keyword evidence="14 17" id="KW-0456">Lyase</keyword>
<comment type="similarity">
    <text evidence="5 17">In the N-terminal section; belongs to the DHBP synthase family.</text>
</comment>
<evidence type="ECO:0000256" key="16">
    <source>
        <dbReference type="ARBA" id="ARBA00049295"/>
    </source>
</evidence>
<feature type="site" description="Essential for DHBP synthase activity" evidence="17">
    <location>
        <position position="143"/>
    </location>
</feature>
<dbReference type="InterPro" id="IPR017945">
    <property type="entry name" value="DHBP_synth_RibB-like_a/b_dom"/>
</dbReference>
<dbReference type="NCBIfam" id="NF001591">
    <property type="entry name" value="PRK00393.1"/>
    <property type="match status" value="1"/>
</dbReference>
<keyword evidence="10 17" id="KW-0862">Zinc</keyword>
<organism evidence="19 20">
    <name type="scientific">Streptomyces nogalater</name>
    <dbReference type="NCBI Taxonomy" id="38314"/>
    <lineage>
        <taxon>Bacteria</taxon>
        <taxon>Bacillati</taxon>
        <taxon>Actinomycetota</taxon>
        <taxon>Actinomycetes</taxon>
        <taxon>Kitasatosporales</taxon>
        <taxon>Streptomycetaceae</taxon>
        <taxon>Streptomyces</taxon>
    </lineage>
</organism>
<feature type="domain" description="GTP cyclohydrolase II" evidence="18">
    <location>
        <begin position="225"/>
        <end position="390"/>
    </location>
</feature>
<evidence type="ECO:0000256" key="12">
    <source>
        <dbReference type="ARBA" id="ARBA00023134"/>
    </source>
</evidence>
<evidence type="ECO:0000256" key="8">
    <source>
        <dbReference type="ARBA" id="ARBA00022741"/>
    </source>
</evidence>
<dbReference type="Gene3D" id="3.40.50.10990">
    <property type="entry name" value="GTP cyclohydrolase II"/>
    <property type="match status" value="1"/>
</dbReference>
<evidence type="ECO:0000259" key="18">
    <source>
        <dbReference type="Pfam" id="PF00925"/>
    </source>
</evidence>
<evidence type="ECO:0000256" key="1">
    <source>
        <dbReference type="ARBA" id="ARBA00000141"/>
    </source>
</evidence>
<evidence type="ECO:0000256" key="7">
    <source>
        <dbReference type="ARBA" id="ARBA00022723"/>
    </source>
</evidence>
<feature type="binding site" evidence="17">
    <location>
        <position position="181"/>
    </location>
    <ligand>
        <name>D-ribulose 5-phosphate</name>
        <dbReference type="ChEBI" id="CHEBI:58121"/>
    </ligand>
</feature>
<comment type="catalytic activity">
    <reaction evidence="1 17">
        <text>D-ribulose 5-phosphate = (2S)-2-hydroxy-3-oxobutyl phosphate + formate + H(+)</text>
        <dbReference type="Rhea" id="RHEA:18457"/>
        <dbReference type="ChEBI" id="CHEBI:15378"/>
        <dbReference type="ChEBI" id="CHEBI:15740"/>
        <dbReference type="ChEBI" id="CHEBI:58121"/>
        <dbReference type="ChEBI" id="CHEBI:58830"/>
        <dbReference type="EC" id="4.1.99.12"/>
    </reaction>
</comment>
<dbReference type="SUPFAM" id="SSF55821">
    <property type="entry name" value="YrdC/RibB"/>
    <property type="match status" value="1"/>
</dbReference>
<dbReference type="PANTHER" id="PTHR21327">
    <property type="entry name" value="GTP CYCLOHYDROLASE II-RELATED"/>
    <property type="match status" value="1"/>
</dbReference>
<dbReference type="SUPFAM" id="SSF142695">
    <property type="entry name" value="RibA-like"/>
    <property type="match status" value="1"/>
</dbReference>
<dbReference type="InterPro" id="IPR000926">
    <property type="entry name" value="RibA"/>
</dbReference>
<evidence type="ECO:0000256" key="2">
    <source>
        <dbReference type="ARBA" id="ARBA00002284"/>
    </source>
</evidence>
<evidence type="ECO:0000313" key="20">
    <source>
        <dbReference type="Proteomes" id="UP001596065"/>
    </source>
</evidence>
<feature type="site" description="Essential for DHBP synthase activity" evidence="17">
    <location>
        <position position="181"/>
    </location>
</feature>
<evidence type="ECO:0000256" key="11">
    <source>
        <dbReference type="ARBA" id="ARBA00022842"/>
    </source>
</evidence>
<reference evidence="20" key="1">
    <citation type="journal article" date="2019" name="Int. J. Syst. Evol. Microbiol.">
        <title>The Global Catalogue of Microorganisms (GCM) 10K type strain sequencing project: providing services to taxonomists for standard genome sequencing and annotation.</title>
        <authorList>
            <consortium name="The Broad Institute Genomics Platform"/>
            <consortium name="The Broad Institute Genome Sequencing Center for Infectious Disease"/>
            <person name="Wu L."/>
            <person name="Ma J."/>
        </authorList>
    </citation>
    <scope>NUCLEOTIDE SEQUENCE [LARGE SCALE GENOMIC DNA]</scope>
    <source>
        <strain evidence="20">KCTC 5701</strain>
    </source>
</reference>
<dbReference type="InterPro" id="IPR000422">
    <property type="entry name" value="DHBP_synthase_RibB"/>
</dbReference>
<keyword evidence="11 17" id="KW-0460">Magnesium</keyword>
<keyword evidence="15 17" id="KW-0511">Multifunctional enzyme</keyword>
<comment type="cofactor">
    <cofactor evidence="17">
        <name>Zn(2+)</name>
        <dbReference type="ChEBI" id="CHEBI:29105"/>
    </cofactor>
    <text evidence="17">Binds 1 zinc ion per subunit.</text>
</comment>
<dbReference type="NCBIfam" id="NF006803">
    <property type="entry name" value="PRK09311.1"/>
    <property type="match status" value="1"/>
</dbReference>
<dbReference type="HAMAP" id="MF_00179">
    <property type="entry name" value="RibA"/>
    <property type="match status" value="1"/>
</dbReference>
<dbReference type="EC" id="3.5.4.25" evidence="17"/>
<keyword evidence="7 17" id="KW-0479">Metal-binding</keyword>
<dbReference type="NCBIfam" id="TIGR00505">
    <property type="entry name" value="ribA"/>
    <property type="match status" value="1"/>
</dbReference>
<comment type="pathway">
    <text evidence="4 17">Cofactor biosynthesis; riboflavin biosynthesis; 2-hydroxy-3-oxobutyl phosphate from D-ribulose 5-phosphate: step 1/1.</text>
</comment>
<comment type="catalytic activity">
    <reaction evidence="16 17">
        <text>GTP + 4 H2O = 2,5-diamino-6-hydroxy-4-(5-phosphoribosylamino)-pyrimidine + formate + 2 phosphate + 3 H(+)</text>
        <dbReference type="Rhea" id="RHEA:23704"/>
        <dbReference type="ChEBI" id="CHEBI:15377"/>
        <dbReference type="ChEBI" id="CHEBI:15378"/>
        <dbReference type="ChEBI" id="CHEBI:15740"/>
        <dbReference type="ChEBI" id="CHEBI:37565"/>
        <dbReference type="ChEBI" id="CHEBI:43474"/>
        <dbReference type="ChEBI" id="CHEBI:58614"/>
        <dbReference type="EC" id="3.5.4.25"/>
    </reaction>
</comment>
<dbReference type="Gene3D" id="3.90.870.10">
    <property type="entry name" value="DHBP synthase"/>
    <property type="match status" value="1"/>
</dbReference>
<feature type="binding site" evidence="17">
    <location>
        <begin position="157"/>
        <end position="161"/>
    </location>
    <ligand>
        <name>D-ribulose 5-phosphate</name>
        <dbReference type="ChEBI" id="CHEBI:58121"/>
    </ligand>
</feature>
<dbReference type="NCBIfam" id="TIGR00506">
    <property type="entry name" value="ribB"/>
    <property type="match status" value="1"/>
</dbReference>
<keyword evidence="12 17" id="KW-0342">GTP-binding</keyword>
<dbReference type="CDD" id="cd00641">
    <property type="entry name" value="GTP_cyclohydro2"/>
    <property type="match status" value="1"/>
</dbReference>
<evidence type="ECO:0000256" key="13">
    <source>
        <dbReference type="ARBA" id="ARBA00023211"/>
    </source>
</evidence>
<evidence type="ECO:0000313" key="19">
    <source>
        <dbReference type="EMBL" id="MFC5659453.1"/>
    </source>
</evidence>
<name>A0ABW0WNW9_STRNO</name>
<evidence type="ECO:0000256" key="3">
    <source>
        <dbReference type="ARBA" id="ARBA00004853"/>
    </source>
</evidence>
<feature type="binding site" evidence="17">
    <location>
        <position position="370"/>
    </location>
    <ligand>
        <name>GTP</name>
        <dbReference type="ChEBI" id="CHEBI:37565"/>
    </ligand>
</feature>
<evidence type="ECO:0000256" key="9">
    <source>
        <dbReference type="ARBA" id="ARBA00022801"/>
    </source>
</evidence>
<feature type="binding site" evidence="17">
    <location>
        <position position="375"/>
    </location>
    <ligand>
        <name>GTP</name>
        <dbReference type="ChEBI" id="CHEBI:37565"/>
    </ligand>
</feature>
<feature type="binding site" evidence="17">
    <location>
        <position position="274"/>
    </location>
    <ligand>
        <name>Zn(2+)</name>
        <dbReference type="ChEBI" id="CHEBI:29105"/>
        <note>catalytic</note>
    </ligand>
</feature>
<feature type="binding site" evidence="17">
    <location>
        <position position="43"/>
    </location>
    <ligand>
        <name>Mg(2+)</name>
        <dbReference type="ChEBI" id="CHEBI:18420"/>
        <label>2</label>
    </ligand>
</feature>
<proteinExistence type="inferred from homology"/>
<evidence type="ECO:0000256" key="14">
    <source>
        <dbReference type="ARBA" id="ARBA00023239"/>
    </source>
</evidence>
<feature type="active site" description="Proton acceptor; for GTP cyclohydrolase activity" evidence="17">
    <location>
        <position position="347"/>
    </location>
</feature>
<keyword evidence="20" id="KW-1185">Reference proteome</keyword>
<comment type="caution">
    <text evidence="19">The sequence shown here is derived from an EMBL/GenBank/DDBJ whole genome shotgun (WGS) entry which is preliminary data.</text>
</comment>
<dbReference type="InterPro" id="IPR016299">
    <property type="entry name" value="Riboflavin_synth_RibBA"/>
</dbReference>
<feature type="binding site" evidence="17">
    <location>
        <begin position="42"/>
        <end position="43"/>
    </location>
    <ligand>
        <name>D-ribulose 5-phosphate</name>
        <dbReference type="ChEBI" id="CHEBI:58121"/>
    </ligand>
</feature>
<comment type="cofactor">
    <cofactor evidence="17">
        <name>Mg(2+)</name>
        <dbReference type="ChEBI" id="CHEBI:18420"/>
    </cofactor>
    <cofactor evidence="17">
        <name>Mn(2+)</name>
        <dbReference type="ChEBI" id="CHEBI:29035"/>
    </cofactor>
    <text evidence="17">Binds 2 divalent metal cations per subunit. Magnesium or manganese.</text>
</comment>
<feature type="binding site" evidence="17">
    <location>
        <position position="160"/>
    </location>
    <ligand>
        <name>Mg(2+)</name>
        <dbReference type="ChEBI" id="CHEBI:18420"/>
        <label>2</label>
    </ligand>
</feature>
<accession>A0ABW0WNW9</accession>
<evidence type="ECO:0000256" key="4">
    <source>
        <dbReference type="ARBA" id="ARBA00004904"/>
    </source>
</evidence>
<protein>
    <recommendedName>
        <fullName evidence="17">Riboflavin biosynthesis protein RibBA</fullName>
    </recommendedName>
    <domain>
        <recommendedName>
            <fullName evidence="17">3,4-dihydroxy-2-butanone 4-phosphate synthase</fullName>
            <shortName evidence="17">DHBP synthase</shortName>
            <ecNumber evidence="17">4.1.99.12</ecNumber>
        </recommendedName>
    </domain>
    <domain>
        <recommendedName>
            <fullName evidence="17">GTP cyclohydrolase-2</fullName>
            <ecNumber evidence="17">3.5.4.25</ecNumber>
        </recommendedName>
        <alternativeName>
            <fullName evidence="17">GTP cyclohydrolase II</fullName>
        </alternativeName>
    </domain>
</protein>
<evidence type="ECO:0000256" key="6">
    <source>
        <dbReference type="ARBA" id="ARBA00022619"/>
    </source>
</evidence>
<feature type="region of interest" description="GTP cyclohydrolase II" evidence="17">
    <location>
        <begin position="219"/>
        <end position="429"/>
    </location>
</feature>
<keyword evidence="6 17" id="KW-0686">Riboflavin biosynthesis</keyword>
<comment type="pathway">
    <text evidence="3 17">Cofactor biosynthesis; riboflavin biosynthesis; 5-amino-6-(D-ribitylamino)uracil from GTP: step 1/4.</text>
</comment>
<dbReference type="HAMAP" id="MF_00180">
    <property type="entry name" value="RibB"/>
    <property type="match status" value="1"/>
</dbReference>
<keyword evidence="8 17" id="KW-0547">Nucleotide-binding</keyword>
<dbReference type="Proteomes" id="UP001596065">
    <property type="component" value="Unassembled WGS sequence"/>
</dbReference>
<feature type="region of interest" description="DHBP synthase" evidence="17">
    <location>
        <begin position="1"/>
        <end position="218"/>
    </location>
</feature>
<dbReference type="PIRSF" id="PIRSF001259">
    <property type="entry name" value="RibA"/>
    <property type="match status" value="1"/>
</dbReference>
<dbReference type="EMBL" id="JBHSOE010000064">
    <property type="protein sequence ID" value="MFC5659453.1"/>
    <property type="molecule type" value="Genomic_DNA"/>
</dbReference>
<feature type="binding site" evidence="17">
    <location>
        <position position="287"/>
    </location>
    <ligand>
        <name>Zn(2+)</name>
        <dbReference type="ChEBI" id="CHEBI:29105"/>
        <note>catalytic</note>
    </ligand>
</feature>
<comment type="function">
    <text evidence="17">Catalyzes the conversion of GTP to 2,5-diamino-6-ribosylamino-4(3H)-pyrimidinone 5'-phosphate (DARP), formate and pyrophosphate.</text>
</comment>
<feature type="binding site" evidence="17">
    <location>
        <begin position="269"/>
        <end position="273"/>
    </location>
    <ligand>
        <name>GTP</name>
        <dbReference type="ChEBI" id="CHEBI:37565"/>
    </ligand>
</feature>
<feature type="active site" description="Nucleophile; for GTP cyclohydrolase activity" evidence="17">
    <location>
        <position position="349"/>
    </location>
</feature>
<dbReference type="PANTHER" id="PTHR21327:SF18">
    <property type="entry name" value="3,4-DIHYDROXY-2-BUTANONE 4-PHOSPHATE SYNTHASE"/>
    <property type="match status" value="1"/>
</dbReference>
<feature type="binding site" evidence="17">
    <location>
        <begin position="313"/>
        <end position="315"/>
    </location>
    <ligand>
        <name>GTP</name>
        <dbReference type="ChEBI" id="CHEBI:37565"/>
    </ligand>
</feature>
<keyword evidence="9 17" id="KW-0378">Hydrolase</keyword>
<dbReference type="GO" id="GO:0003935">
    <property type="term" value="F:GTP cyclohydrolase II activity"/>
    <property type="evidence" value="ECO:0007669"/>
    <property type="project" value="UniProtKB-EC"/>
</dbReference>
<gene>
    <name evidence="17" type="primary">ribBA</name>
    <name evidence="19" type="ORF">ACFP3J_28765</name>
</gene>
<comment type="similarity">
    <text evidence="17">In the C-terminal section; belongs to the GTP cyclohydrolase II family.</text>
</comment>
<dbReference type="Pfam" id="PF00926">
    <property type="entry name" value="DHBP_synthase"/>
    <property type="match status" value="1"/>
</dbReference>
<comment type="function">
    <text evidence="2 17">Catalyzes the conversion of D-ribulose 5-phosphate to formate and 3,4-dihydroxy-2-butanone 4-phosphate.</text>
</comment>
<feature type="binding site" evidence="17">
    <location>
        <position position="285"/>
    </location>
    <ligand>
        <name>Zn(2+)</name>
        <dbReference type="ChEBI" id="CHEBI:29105"/>
        <note>catalytic</note>
    </ligand>
</feature>
<evidence type="ECO:0000256" key="15">
    <source>
        <dbReference type="ARBA" id="ARBA00023268"/>
    </source>
</evidence>
<evidence type="ECO:0000256" key="5">
    <source>
        <dbReference type="ARBA" id="ARBA00005520"/>
    </source>
</evidence>
<dbReference type="Pfam" id="PF00925">
    <property type="entry name" value="GTP_cyclohydro2"/>
    <property type="match status" value="1"/>
</dbReference>
<feature type="binding site" evidence="17">
    <location>
        <position position="290"/>
    </location>
    <ligand>
        <name>GTP</name>
        <dbReference type="ChEBI" id="CHEBI:37565"/>
    </ligand>
</feature>
<dbReference type="InterPro" id="IPR032677">
    <property type="entry name" value="GTP_cyclohydro_II"/>
</dbReference>
<evidence type="ECO:0000256" key="10">
    <source>
        <dbReference type="ARBA" id="ARBA00022833"/>
    </source>
</evidence>
<sequence length="429" mass="46247">MTSAPVLHDTHDIENFALDPVEQAIADIAAGRPIVVVDDENRENEGDLVVAAEKITPEIVAFMMSECRGLICAPMESGELDRLRLPQMVEDNTESMKTAFTVSVDATAAHGVSTGISAADRATTLRLLASGTAEPADFVRPGHVFPLRAKAGGVLARDGHTEAAVDLARLAGLRPAGAIVEIAGEDGRMLRLPELIPFARKHGLTIISIEDLIAYRRDSEPTVRREAATRLPTRHGTFTAYGYRSTVDGVEHVALVHGDLGDGRDVLVRVHSECLTGDVFGSLRCDCGPQLDTALARIQQEGRGVVVYLRGHEGRGIGLLSKLRAYELQEQGHDTLDANLELGLPADARDYGAGARILADLGVRGVRLMTNNPDKTDALGRHGIEVTGREPMPVQAGEHNLRYLRTKRDRMGHDLPWLDTPAVSACGNQ</sequence>
<feature type="binding site" evidence="17">
    <location>
        <position position="47"/>
    </location>
    <ligand>
        <name>D-ribulose 5-phosphate</name>
        <dbReference type="ChEBI" id="CHEBI:58121"/>
    </ligand>
</feature>
<dbReference type="HAMAP" id="MF_01283">
    <property type="entry name" value="RibBA"/>
    <property type="match status" value="1"/>
</dbReference>
<dbReference type="EC" id="4.1.99.12" evidence="17"/>